<keyword evidence="3" id="KW-1185">Reference proteome</keyword>
<evidence type="ECO:0000256" key="1">
    <source>
        <dbReference type="SAM" id="MobiDB-lite"/>
    </source>
</evidence>
<dbReference type="AlphaFoldDB" id="A0AAE3ADH6"/>
<dbReference type="RefSeq" id="WP_302927547.1">
    <property type="nucleotide sequence ID" value="NZ_JAJEPW010000001.1"/>
</dbReference>
<gene>
    <name evidence="2" type="ORF">LKD37_00325</name>
</gene>
<feature type="region of interest" description="Disordered" evidence="1">
    <location>
        <begin position="28"/>
        <end position="57"/>
    </location>
</feature>
<dbReference type="EMBL" id="JAJEPW010000001">
    <property type="protein sequence ID" value="MCC2127976.1"/>
    <property type="molecule type" value="Genomic_DNA"/>
</dbReference>
<feature type="compositionally biased region" description="Polar residues" evidence="1">
    <location>
        <begin position="29"/>
        <end position="44"/>
    </location>
</feature>
<name>A0AAE3ADH6_9FIRM</name>
<feature type="compositionally biased region" description="Basic and acidic residues" evidence="1">
    <location>
        <begin position="48"/>
        <end position="57"/>
    </location>
</feature>
<comment type="caution">
    <text evidence="2">The sequence shown here is derived from an EMBL/GenBank/DDBJ whole genome shotgun (WGS) entry which is preliminary data.</text>
</comment>
<accession>A0AAE3ADH6</accession>
<organism evidence="2 3">
    <name type="scientific">Brotocaccenecus cirricatena</name>
    <dbReference type="NCBI Taxonomy" id="3064195"/>
    <lineage>
        <taxon>Bacteria</taxon>
        <taxon>Bacillati</taxon>
        <taxon>Bacillota</taxon>
        <taxon>Clostridia</taxon>
        <taxon>Eubacteriales</taxon>
        <taxon>Oscillospiraceae</taxon>
        <taxon>Brotocaccenecus</taxon>
    </lineage>
</organism>
<proteinExistence type="predicted"/>
<reference evidence="2" key="1">
    <citation type="submission" date="2021-10" db="EMBL/GenBank/DDBJ databases">
        <title>Anaerobic single-cell dispensing facilitates the cultivation of human gut bacteria.</title>
        <authorList>
            <person name="Afrizal A."/>
        </authorList>
    </citation>
    <scope>NUCLEOTIDE SEQUENCE</scope>
    <source>
        <strain evidence="2">CLA-AA-H272</strain>
    </source>
</reference>
<evidence type="ECO:0000313" key="2">
    <source>
        <dbReference type="EMBL" id="MCC2127976.1"/>
    </source>
</evidence>
<protein>
    <submittedName>
        <fullName evidence="2">Uncharacterized protein</fullName>
    </submittedName>
</protein>
<evidence type="ECO:0000313" key="3">
    <source>
        <dbReference type="Proteomes" id="UP001199319"/>
    </source>
</evidence>
<dbReference type="Proteomes" id="UP001199319">
    <property type="component" value="Unassembled WGS sequence"/>
</dbReference>
<sequence>MECTLTGAFSAALPLSSVATGKSIVRNAPVSNTKGSRQSTQEKGAQNRKIEGKKSLI</sequence>